<dbReference type="InterPro" id="IPR001126">
    <property type="entry name" value="UmuC"/>
</dbReference>
<dbReference type="CDD" id="cd03468">
    <property type="entry name" value="PolY_like"/>
    <property type="match status" value="1"/>
</dbReference>
<dbReference type="InterPro" id="IPR043502">
    <property type="entry name" value="DNA/RNA_pol_sf"/>
</dbReference>
<dbReference type="PANTHER" id="PTHR35369">
    <property type="entry name" value="BLR3025 PROTEIN-RELATED"/>
    <property type="match status" value="1"/>
</dbReference>
<evidence type="ECO:0000313" key="3">
    <source>
        <dbReference type="EMBL" id="KKN98037.1"/>
    </source>
</evidence>
<dbReference type="SUPFAM" id="SSF56672">
    <property type="entry name" value="DNA/RNA polymerases"/>
    <property type="match status" value="1"/>
</dbReference>
<feature type="domain" description="UmuC" evidence="2">
    <location>
        <begin position="18"/>
        <end position="149"/>
    </location>
</feature>
<dbReference type="Gene3D" id="3.40.1170.60">
    <property type="match status" value="1"/>
</dbReference>
<accession>A0A0F9VE28</accession>
<evidence type="ECO:0000256" key="1">
    <source>
        <dbReference type="ARBA" id="ARBA00022763"/>
    </source>
</evidence>
<keyword evidence="1" id="KW-0227">DNA damage</keyword>
<reference evidence="3" key="1">
    <citation type="journal article" date="2015" name="Nature">
        <title>Complex archaea that bridge the gap between prokaryotes and eukaryotes.</title>
        <authorList>
            <person name="Spang A."/>
            <person name="Saw J.H."/>
            <person name="Jorgensen S.L."/>
            <person name="Zaremba-Niedzwiedzka K."/>
            <person name="Martijn J."/>
            <person name="Lind A.E."/>
            <person name="van Eijk R."/>
            <person name="Schleper C."/>
            <person name="Guy L."/>
            <person name="Ettema T.J."/>
        </authorList>
    </citation>
    <scope>NUCLEOTIDE SEQUENCE</scope>
</reference>
<dbReference type="InterPro" id="IPR050356">
    <property type="entry name" value="SulA_CellDiv_inhibitor"/>
</dbReference>
<dbReference type="GO" id="GO:0006281">
    <property type="term" value="P:DNA repair"/>
    <property type="evidence" value="ECO:0007669"/>
    <property type="project" value="InterPro"/>
</dbReference>
<gene>
    <name evidence="3" type="ORF">LCGC14_0152370</name>
</gene>
<dbReference type="AlphaFoldDB" id="A0A0F9VE28"/>
<organism evidence="3">
    <name type="scientific">marine sediment metagenome</name>
    <dbReference type="NCBI Taxonomy" id="412755"/>
    <lineage>
        <taxon>unclassified sequences</taxon>
        <taxon>metagenomes</taxon>
        <taxon>ecological metagenomes</taxon>
    </lineage>
</organism>
<name>A0A0F9VE28_9ZZZZ</name>
<proteinExistence type="predicted"/>
<sequence>MRWACILFPQLALDAVLRSREDLTRPLVMLSGTPQRRVLQAVNPAAREMGLRAGQTLSAARALSDDFDSVEYAPEQITHWHRFLAAWAYQYSSHVSLDYPRALLLEIETSLELFGPWPDFEARLRCELLALGFRHRIAVAPNALAARVLVNVGDGLVINEAQLSGCLKDLPVSRSGFTPEVASALAGMGLRRLQQVLALPRDSLAKRFPRTMLDHLDKLQGLHPVALDCYLPPDHFAGRVEFNFDVEAIASLLFPLRRLTADLAVFLAGRDCGVQRFVLWLEHRDGEATQVPVGLLSAEREAGMLFELARGRLEAVQLRAPVLAFALRAQELPRFVPAAGELFVERPQQSLAWEQLRERLRARLGDDAVHSIALRADHRPEHAWSSVPATGKQLLSKLPRPGWLLSEPQPLDDLFPRILCGPERIESGWWDGDDVRRDYYLIETRDGRRAWAFHPTGNSGSLWIHGWFA</sequence>
<dbReference type="InterPro" id="IPR043128">
    <property type="entry name" value="Rev_trsase/Diguanyl_cyclase"/>
</dbReference>
<dbReference type="Gene3D" id="3.30.70.270">
    <property type="match status" value="1"/>
</dbReference>
<protein>
    <recommendedName>
        <fullName evidence="2">UmuC domain-containing protein</fullName>
    </recommendedName>
</protein>
<evidence type="ECO:0000259" key="2">
    <source>
        <dbReference type="Pfam" id="PF00817"/>
    </source>
</evidence>
<dbReference type="EMBL" id="LAZR01000054">
    <property type="protein sequence ID" value="KKN98037.1"/>
    <property type="molecule type" value="Genomic_DNA"/>
</dbReference>
<comment type="caution">
    <text evidence="3">The sequence shown here is derived from an EMBL/GenBank/DDBJ whole genome shotgun (WGS) entry which is preliminary data.</text>
</comment>
<dbReference type="Pfam" id="PF00817">
    <property type="entry name" value="IMS"/>
    <property type="match status" value="1"/>
</dbReference>
<dbReference type="PANTHER" id="PTHR35369:SF2">
    <property type="entry name" value="BLR3025 PROTEIN"/>
    <property type="match status" value="1"/>
</dbReference>